<proteinExistence type="inferred from homology"/>
<feature type="transmembrane region" description="Helical" evidence="8">
    <location>
        <begin position="420"/>
        <end position="440"/>
    </location>
</feature>
<evidence type="ECO:0000256" key="1">
    <source>
        <dbReference type="ARBA" id="ARBA00004141"/>
    </source>
</evidence>
<dbReference type="Proteomes" id="UP000515158">
    <property type="component" value="Unplaced"/>
</dbReference>
<dbReference type="KEGG" id="tpal:117650690"/>
<evidence type="ECO:0000256" key="4">
    <source>
        <dbReference type="ARBA" id="ARBA00022692"/>
    </source>
</evidence>
<feature type="transmembrane region" description="Helical" evidence="8">
    <location>
        <begin position="526"/>
        <end position="547"/>
    </location>
</feature>
<evidence type="ECO:0000259" key="9">
    <source>
        <dbReference type="Pfam" id="PF07779"/>
    </source>
</evidence>
<feature type="transmembrane region" description="Helical" evidence="8">
    <location>
        <begin position="502"/>
        <end position="520"/>
    </location>
</feature>
<feature type="transmembrane region" description="Helical" evidence="8">
    <location>
        <begin position="714"/>
        <end position="733"/>
    </location>
</feature>
<dbReference type="Pfam" id="PF07779">
    <property type="entry name" value="Cas1_AcylT"/>
    <property type="match status" value="1"/>
</dbReference>
<comment type="subcellular location">
    <subcellularLocation>
        <location evidence="1">Membrane</location>
        <topology evidence="1">Multi-pass membrane protein</topology>
    </subcellularLocation>
</comment>
<comment type="similarity">
    <text evidence="2">Belongs to the PC-esterase family. CASD1 subfamily.</text>
</comment>
<dbReference type="PANTHER" id="PTHR13533:SF1">
    <property type="entry name" value="N-ACETYLNEURAMINATE 9-O-ACETYLTRANSFERASE"/>
    <property type="match status" value="1"/>
</dbReference>
<feature type="transmembrane region" description="Helical" evidence="8">
    <location>
        <begin position="643"/>
        <end position="661"/>
    </location>
</feature>
<keyword evidence="3" id="KW-0808">Transferase</keyword>
<sequence>MTGKGEDEGTAANVIKQINAKNAKIVACLVVIGFCFYHGILHVRYGIDSCKWLLSDGRYKGNMEWQPYGCMMHQYSLKDTRRCFRYLTFLGKRNHFAFIGDTQVQLHYRALLHQLAGHKQSEASFWANAKSNQTLDALPQSDHAFHDSLLGLHLEYLWQPFLTDNMTNRVRSWMEKGGPSVIVIGMGSWAIKSPDNFEHSINEFTVNLTRFAKTVLPKGEHKSIVLWVPIPPIKESKQLLTPDDPFNNEHIDLFNKAAIEVLEHSGAQVWWSSRLLSQGRIDESFGEAYPGYRALSLNTQILLNAYCNDHMNFNDGTCCWSAEPYTYLQVATYASFAVCIVIAFTMVLYRISKGSYHQTHVKYTPLPKSFEMGGNETVECKPDASLDILPLLFALSKLGLIMIFFYVCDRTSFFMKENKYYSPLSFWLPLAYMVVLGLFFTEDSRYTKVLHREQTDEWKVQFCLCPRTSQNVLFPGWMQLAVLIYQMTDASGILPIYMHARVLVSAYLFLSGYGHFSYFWQRGEAGIVRFFQIIFRLNFLTVVLCLAMNRPYQFYHFIPLISWWVFAVFLFLSFPPRVSAMSSDGNPLQFLTLVLKFVGFISIITILYMSEVFFEKVFVTRPWKALFVTTDDDIHEWWFRWKLNRYSVSYGMIYAVGLFLAQRHQLLDDRNHSNLLSPRLSFFAALMSLCGIGGYLGFSILCRNRQECNEVHPYIVFIPIISYIALRNISGILRTRYSTFFAWFGKISLELSVCQYHIWLAADANGVLVLVPGSPALNAIVTSFIFVCVAHEAHEITKVLLPYVVPSDWRKVLRNAVVFTLVLIPIGIHDGMF</sequence>
<accession>A0A6P8ZYI0</accession>
<dbReference type="GO" id="GO:0016740">
    <property type="term" value="F:transferase activity"/>
    <property type="evidence" value="ECO:0007669"/>
    <property type="project" value="UniProtKB-KW"/>
</dbReference>
<feature type="transmembrane region" description="Helical" evidence="8">
    <location>
        <begin position="594"/>
        <end position="614"/>
    </location>
</feature>
<protein>
    <submittedName>
        <fullName evidence="11">N-acetylneuraminate 9-O-acetyltransferase isoform X1</fullName>
    </submittedName>
</protein>
<evidence type="ECO:0000313" key="11">
    <source>
        <dbReference type="RefSeq" id="XP_034250159.1"/>
    </source>
</evidence>
<dbReference type="GeneID" id="117650690"/>
<feature type="transmembrane region" description="Helical" evidence="8">
    <location>
        <begin position="812"/>
        <end position="828"/>
    </location>
</feature>
<dbReference type="PANTHER" id="PTHR13533">
    <property type="entry name" value="N-ACETYLNEURAMINATE 9-O-ACETYLTRANSFERASE"/>
    <property type="match status" value="1"/>
</dbReference>
<organism evidence="11">
    <name type="scientific">Thrips palmi</name>
    <name type="common">Melon thrips</name>
    <dbReference type="NCBI Taxonomy" id="161013"/>
    <lineage>
        <taxon>Eukaryota</taxon>
        <taxon>Metazoa</taxon>
        <taxon>Ecdysozoa</taxon>
        <taxon>Arthropoda</taxon>
        <taxon>Hexapoda</taxon>
        <taxon>Insecta</taxon>
        <taxon>Pterygota</taxon>
        <taxon>Neoptera</taxon>
        <taxon>Paraneoptera</taxon>
        <taxon>Thysanoptera</taxon>
        <taxon>Terebrantia</taxon>
        <taxon>Thripoidea</taxon>
        <taxon>Thripidae</taxon>
        <taxon>Thrips</taxon>
    </lineage>
</organism>
<dbReference type="InterPro" id="IPR036514">
    <property type="entry name" value="SGNH_hydro_sf"/>
</dbReference>
<keyword evidence="5 8" id="KW-1133">Transmembrane helix</keyword>
<feature type="transmembrane region" description="Helical" evidence="8">
    <location>
        <begin position="388"/>
        <end position="408"/>
    </location>
</feature>
<gene>
    <name evidence="11" type="primary">LOC117650690</name>
</gene>
<evidence type="ECO:0000256" key="7">
    <source>
        <dbReference type="ARBA" id="ARBA00023180"/>
    </source>
</evidence>
<keyword evidence="4 8" id="KW-0812">Transmembrane</keyword>
<feature type="transmembrane region" description="Helical" evidence="8">
    <location>
        <begin position="767"/>
        <end position="791"/>
    </location>
</feature>
<feature type="transmembrane region" description="Helical" evidence="8">
    <location>
        <begin position="681"/>
        <end position="702"/>
    </location>
</feature>
<dbReference type="GO" id="GO:0016020">
    <property type="term" value="C:membrane"/>
    <property type="evidence" value="ECO:0007669"/>
    <property type="project" value="UniProtKB-SubCell"/>
</dbReference>
<dbReference type="InterPro" id="IPR012419">
    <property type="entry name" value="Cas1_AcylTrans_dom"/>
</dbReference>
<dbReference type="OrthoDB" id="1932925at2759"/>
<reference evidence="11" key="1">
    <citation type="submission" date="2025-08" db="UniProtKB">
        <authorList>
            <consortium name="RefSeq"/>
        </authorList>
    </citation>
    <scope>IDENTIFICATION</scope>
    <source>
        <tissue evidence="11">Total insect</tissue>
    </source>
</reference>
<feature type="transmembrane region" description="Helical" evidence="8">
    <location>
        <begin position="554"/>
        <end position="574"/>
    </location>
</feature>
<feature type="domain" description="Cas1p 10 TM acyl transferase" evidence="9">
    <location>
        <begin position="311"/>
        <end position="816"/>
    </location>
</feature>
<evidence type="ECO:0000256" key="2">
    <source>
        <dbReference type="ARBA" id="ARBA00010666"/>
    </source>
</evidence>
<dbReference type="SUPFAM" id="SSF52266">
    <property type="entry name" value="SGNH hydrolase"/>
    <property type="match status" value="1"/>
</dbReference>
<name>A0A6P8ZYI0_THRPL</name>
<evidence type="ECO:0000313" key="10">
    <source>
        <dbReference type="Proteomes" id="UP000515158"/>
    </source>
</evidence>
<dbReference type="RefSeq" id="XP_034250159.1">
    <property type="nucleotide sequence ID" value="XM_034394268.1"/>
</dbReference>
<keyword evidence="7" id="KW-0325">Glycoprotein</keyword>
<dbReference type="InParanoid" id="A0A6P8ZYI0"/>
<dbReference type="FunCoup" id="A0A6P8ZYI0">
    <property type="interactions" value="557"/>
</dbReference>
<keyword evidence="6 8" id="KW-0472">Membrane</keyword>
<dbReference type="GO" id="GO:0005794">
    <property type="term" value="C:Golgi apparatus"/>
    <property type="evidence" value="ECO:0007669"/>
    <property type="project" value="UniProtKB-ARBA"/>
</dbReference>
<feature type="transmembrane region" description="Helical" evidence="8">
    <location>
        <begin position="23"/>
        <end position="41"/>
    </location>
</feature>
<evidence type="ECO:0000256" key="6">
    <source>
        <dbReference type="ARBA" id="ARBA00023136"/>
    </source>
</evidence>
<evidence type="ECO:0000256" key="3">
    <source>
        <dbReference type="ARBA" id="ARBA00022679"/>
    </source>
</evidence>
<keyword evidence="10" id="KW-1185">Reference proteome</keyword>
<dbReference type="GO" id="GO:0005975">
    <property type="term" value="P:carbohydrate metabolic process"/>
    <property type="evidence" value="ECO:0007669"/>
    <property type="project" value="UniProtKB-ARBA"/>
</dbReference>
<feature type="transmembrane region" description="Helical" evidence="8">
    <location>
        <begin position="330"/>
        <end position="351"/>
    </location>
</feature>
<evidence type="ECO:0000256" key="8">
    <source>
        <dbReference type="SAM" id="Phobius"/>
    </source>
</evidence>
<dbReference type="AlphaFoldDB" id="A0A6P8ZYI0"/>
<dbReference type="Gene3D" id="3.40.50.1110">
    <property type="entry name" value="SGNH hydrolase"/>
    <property type="match status" value="1"/>
</dbReference>
<evidence type="ECO:0000256" key="5">
    <source>
        <dbReference type="ARBA" id="ARBA00022989"/>
    </source>
</evidence>